<sequence>MRKSLRLAVAAATGAALFATGAAITVASPANAVSAVALRALGITDIKVDTSVAFIPPTGSDTIPFVIKVNDPYVGNKAPTIKAEFWKEGEQTTSAGHSASVTQLTDLANSTPAPTPPTSPVEVKGTIPVSSSDKPTTSTGKWTLRVTVKPDGGDAVTKDETFEVKAATRVNGASVSPNPVTLKSGKDVDVFVAFELEKSGDEKLTDVRLESKSYDDYISLSTGMESDGKSYHDSASFDYSTSTGAWQLKITVTRGSKTYSFVKGFEVKKSGSSKASSKITLTASPTSLKKGKTTKLSGKVYRGSGAWKKKIMKLYFKKKGSSKWSFVGYVGSSSTGKFSKTVKPKYTGYWRLAATGTSTTYGSYSNYKLVTVK</sequence>
<name>A0ABW6V875_MICFU</name>
<gene>
    <name evidence="3" type="ORF">ACFY05_18335</name>
</gene>
<evidence type="ECO:0000313" key="4">
    <source>
        <dbReference type="Proteomes" id="UP001602119"/>
    </source>
</evidence>
<protein>
    <submittedName>
        <fullName evidence="3">Uncharacterized protein</fullName>
    </submittedName>
</protein>
<evidence type="ECO:0000256" key="2">
    <source>
        <dbReference type="SAM" id="SignalP"/>
    </source>
</evidence>
<accession>A0ABW6V875</accession>
<dbReference type="EMBL" id="JBIAXI010000010">
    <property type="protein sequence ID" value="MFF4774812.1"/>
    <property type="molecule type" value="Genomic_DNA"/>
</dbReference>
<evidence type="ECO:0000256" key="1">
    <source>
        <dbReference type="SAM" id="MobiDB-lite"/>
    </source>
</evidence>
<comment type="caution">
    <text evidence="3">The sequence shown here is derived from an EMBL/GenBank/DDBJ whole genome shotgun (WGS) entry which is preliminary data.</text>
</comment>
<proteinExistence type="predicted"/>
<organism evidence="3 4">
    <name type="scientific">Microtetraspora fusca</name>
    <dbReference type="NCBI Taxonomy" id="1997"/>
    <lineage>
        <taxon>Bacteria</taxon>
        <taxon>Bacillati</taxon>
        <taxon>Actinomycetota</taxon>
        <taxon>Actinomycetes</taxon>
        <taxon>Streptosporangiales</taxon>
        <taxon>Streptosporangiaceae</taxon>
        <taxon>Microtetraspora</taxon>
    </lineage>
</organism>
<reference evidence="3 4" key="1">
    <citation type="submission" date="2024-10" db="EMBL/GenBank/DDBJ databases">
        <title>The Natural Products Discovery Center: Release of the First 8490 Sequenced Strains for Exploring Actinobacteria Biosynthetic Diversity.</title>
        <authorList>
            <person name="Kalkreuter E."/>
            <person name="Kautsar S.A."/>
            <person name="Yang D."/>
            <person name="Bader C.D."/>
            <person name="Teijaro C.N."/>
            <person name="Fluegel L."/>
            <person name="Davis C.M."/>
            <person name="Simpson J.R."/>
            <person name="Lauterbach L."/>
            <person name="Steele A.D."/>
            <person name="Gui C."/>
            <person name="Meng S."/>
            <person name="Li G."/>
            <person name="Viehrig K."/>
            <person name="Ye F."/>
            <person name="Su P."/>
            <person name="Kiefer A.F."/>
            <person name="Nichols A."/>
            <person name="Cepeda A.J."/>
            <person name="Yan W."/>
            <person name="Fan B."/>
            <person name="Jiang Y."/>
            <person name="Adhikari A."/>
            <person name="Zheng C.-J."/>
            <person name="Schuster L."/>
            <person name="Cowan T.M."/>
            <person name="Smanski M.J."/>
            <person name="Chevrette M.G."/>
            <person name="De Carvalho L.P.S."/>
            <person name="Shen B."/>
        </authorList>
    </citation>
    <scope>NUCLEOTIDE SEQUENCE [LARGE SCALE GENOMIC DNA]</scope>
    <source>
        <strain evidence="3 4">NPDC001281</strain>
    </source>
</reference>
<feature type="signal peptide" evidence="2">
    <location>
        <begin position="1"/>
        <end position="32"/>
    </location>
</feature>
<dbReference type="RefSeq" id="WP_387343121.1">
    <property type="nucleotide sequence ID" value="NZ_JBIAXI010000010.1"/>
</dbReference>
<dbReference type="Proteomes" id="UP001602119">
    <property type="component" value="Unassembled WGS sequence"/>
</dbReference>
<feature type="chain" id="PRO_5045498638" evidence="2">
    <location>
        <begin position="33"/>
        <end position="373"/>
    </location>
</feature>
<keyword evidence="2" id="KW-0732">Signal</keyword>
<feature type="region of interest" description="Disordered" evidence="1">
    <location>
        <begin position="107"/>
        <end position="141"/>
    </location>
</feature>
<keyword evidence="4" id="KW-1185">Reference proteome</keyword>
<feature type="compositionally biased region" description="Polar residues" evidence="1">
    <location>
        <begin position="128"/>
        <end position="141"/>
    </location>
</feature>
<evidence type="ECO:0000313" key="3">
    <source>
        <dbReference type="EMBL" id="MFF4774812.1"/>
    </source>
</evidence>